<accession>A0A2T3ZTF3</accession>
<evidence type="ECO:0000259" key="3">
    <source>
        <dbReference type="Pfam" id="PF25053"/>
    </source>
</evidence>
<keyword evidence="1" id="KW-0677">Repeat</keyword>
<feature type="domain" description="Nephrocystin 3-like N-terminal" evidence="2">
    <location>
        <begin position="281"/>
        <end position="465"/>
    </location>
</feature>
<organism evidence="4 5">
    <name type="scientific">Trichoderma harzianum CBS 226.95</name>
    <dbReference type="NCBI Taxonomy" id="983964"/>
    <lineage>
        <taxon>Eukaryota</taxon>
        <taxon>Fungi</taxon>
        <taxon>Dikarya</taxon>
        <taxon>Ascomycota</taxon>
        <taxon>Pezizomycotina</taxon>
        <taxon>Sordariomycetes</taxon>
        <taxon>Hypocreomycetidae</taxon>
        <taxon>Hypocreales</taxon>
        <taxon>Hypocreaceae</taxon>
        <taxon>Trichoderma</taxon>
    </lineage>
</organism>
<gene>
    <name evidence="4" type="ORF">M431DRAFT_535856</name>
</gene>
<keyword evidence="5" id="KW-1185">Reference proteome</keyword>
<name>A0A2T3ZTF3_TRIHA</name>
<dbReference type="RefSeq" id="XP_024767757.1">
    <property type="nucleotide sequence ID" value="XM_024920971.1"/>
</dbReference>
<protein>
    <recommendedName>
        <fullName evidence="6">NACHT domain-containing protein</fullName>
    </recommendedName>
</protein>
<dbReference type="GeneID" id="36629540"/>
<dbReference type="InterPro" id="IPR056693">
    <property type="entry name" value="DUF7791"/>
</dbReference>
<dbReference type="PANTHER" id="PTHR10039:SF5">
    <property type="entry name" value="NACHT DOMAIN-CONTAINING PROTEIN"/>
    <property type="match status" value="1"/>
</dbReference>
<evidence type="ECO:0000313" key="5">
    <source>
        <dbReference type="Proteomes" id="UP000241690"/>
    </source>
</evidence>
<dbReference type="SUPFAM" id="SSF52540">
    <property type="entry name" value="P-loop containing nucleoside triphosphate hydrolases"/>
    <property type="match status" value="1"/>
</dbReference>
<feature type="domain" description="DUF7791" evidence="3">
    <location>
        <begin position="574"/>
        <end position="680"/>
    </location>
</feature>
<dbReference type="InterPro" id="IPR056884">
    <property type="entry name" value="NPHP3-like_N"/>
</dbReference>
<dbReference type="STRING" id="983964.A0A2T3ZTF3"/>
<reference evidence="4 5" key="1">
    <citation type="submission" date="2016-07" db="EMBL/GenBank/DDBJ databases">
        <title>Multiple horizontal gene transfer events from other fungi enriched the ability of initially mycotrophic Trichoderma (Ascomycota) to feed on dead plant biomass.</title>
        <authorList>
            <consortium name="DOE Joint Genome Institute"/>
            <person name="Aerts A."/>
            <person name="Atanasova L."/>
            <person name="Chenthamara K."/>
            <person name="Zhang J."/>
            <person name="Grujic M."/>
            <person name="Henrissat B."/>
            <person name="Kuo A."/>
            <person name="Salamov A."/>
            <person name="Lipzen A."/>
            <person name="Labutti K."/>
            <person name="Barry K."/>
            <person name="Miao Y."/>
            <person name="Rahimi M.J."/>
            <person name="Shen Q."/>
            <person name="Grigoriev I.V."/>
            <person name="Kubicek C.P."/>
            <person name="Druzhinina I.S."/>
        </authorList>
    </citation>
    <scope>NUCLEOTIDE SEQUENCE [LARGE SCALE GENOMIC DNA]</scope>
    <source>
        <strain evidence="4 5">CBS 226.95</strain>
    </source>
</reference>
<dbReference type="Pfam" id="PF25053">
    <property type="entry name" value="DUF7791"/>
    <property type="match status" value="1"/>
</dbReference>
<dbReference type="Gene3D" id="3.40.50.300">
    <property type="entry name" value="P-loop containing nucleotide triphosphate hydrolases"/>
    <property type="match status" value="1"/>
</dbReference>
<dbReference type="AlphaFoldDB" id="A0A2T3ZTF3"/>
<evidence type="ECO:0008006" key="6">
    <source>
        <dbReference type="Google" id="ProtNLM"/>
    </source>
</evidence>
<evidence type="ECO:0000259" key="2">
    <source>
        <dbReference type="Pfam" id="PF24883"/>
    </source>
</evidence>
<dbReference type="PANTHER" id="PTHR10039">
    <property type="entry name" value="AMELOGENIN"/>
    <property type="match status" value="1"/>
</dbReference>
<sequence>MDFLGAAGKIISLIETGIEVSDQLKAIVKSEHKLPPDLVHLHNNAQQILEIIEALPSIGIGSINNERAGLLEDRAKKISSKVIAIMDEVNPKWRQKQEASLTLWRSYLKKKDIDSIGRDFKNLQEQMKLALLDLVCQSSSEARSQYEELHRRATQGDQRVISIEGSIHQLNQGLHVVRNSIYELGKQIGSATFTEKSFFRQASQIFAMEWKLSVILSRLTKDFQEKDLKASAIAKSDPGTFDWMTQGSNYRHKYPDNLNDKERLVYDECDPDMLEHHVEASDNFRSFLRGPPGAFVILGKPASGKSTLMKYLMRNSVVLEDLEQWASKTGKSLIRAIFFFSVTQGSGALSSEESLYRSLLFQILHECPALVDEVLPGEASLSESIPLPSETVQDAIRYIFSNKSNLADKYCFCLFIDGLDEYRSNYSETKRGKTQNNYDISELAHHLVEWCQHDTSNTKIIFSSRVIPALDERFSAKQKILLHFHTKRDILQSAFSNFKRHPEAVPENYVELSTAICDQAQGVFLWARLVVKDILEAYTDGVDPDTLKDRIKGTPTDIADLYAKIMERVKEQDREASAMILRLAAFQPAGFPLNTLVCTWLDNLLKDANFPCNEPAELYGKDKVKRHRKRAIQRLAALTHGILEAQDVDLSTLQNAPDETRYFFQSEVVFLHRTAQDFIRGLLMRDAEEAASDILLPWLRGTDNVSGDDWPKSWRANLFVRVFHAEVRFSILRADDYGKPHEDLLDFGFWAEDISLLQLSDFKTLSEFSSFAHRYWNFYRDTSNIADLYHSDGSYSISGSQLHLPGRFTLQVALSMGQDVGIWMRKRHLSRRLSSQMALLCSTMSTAVRLDDLKWLLQTKRVCATDKRPVWPPSDSNYVLDELEKMRAADQGHVDSDSPCEDSDVLPIQTRCQWVQVWLICLYMFGTRARLAATETSNFRQFHYRQFFNHQCEMLESWLRYGATTDAIILIAPEREDPNEPFEIEAGDICYIEIEQLLQLGEKPPNFQALQSLLARRHKAWISWLTDWISWAWTSWIIRWVICGWAYHLPKNSDAIPIRKKYRQASPQEVSLLEWEMYGVVSDDDELVGDFIFQLAY</sequence>
<dbReference type="Pfam" id="PF24883">
    <property type="entry name" value="NPHP3_N"/>
    <property type="match status" value="1"/>
</dbReference>
<dbReference type="Proteomes" id="UP000241690">
    <property type="component" value="Unassembled WGS sequence"/>
</dbReference>
<evidence type="ECO:0000313" key="4">
    <source>
        <dbReference type="EMBL" id="PTB48080.1"/>
    </source>
</evidence>
<evidence type="ECO:0000256" key="1">
    <source>
        <dbReference type="ARBA" id="ARBA00022737"/>
    </source>
</evidence>
<dbReference type="InterPro" id="IPR027417">
    <property type="entry name" value="P-loop_NTPase"/>
</dbReference>
<proteinExistence type="predicted"/>
<dbReference type="EMBL" id="KZ679703">
    <property type="protein sequence ID" value="PTB48080.1"/>
    <property type="molecule type" value="Genomic_DNA"/>
</dbReference>